<dbReference type="RefSeq" id="XP_019020801.1">
    <property type="nucleotide sequence ID" value="XM_019166064.1"/>
</dbReference>
<dbReference type="AlphaFoldDB" id="A0A0E9NQC6"/>
<evidence type="ECO:0000313" key="3">
    <source>
        <dbReference type="Proteomes" id="UP000033140"/>
    </source>
</evidence>
<name>A0A0E9NQC6_SAICN</name>
<feature type="region of interest" description="Disordered" evidence="1">
    <location>
        <begin position="176"/>
        <end position="196"/>
    </location>
</feature>
<dbReference type="EMBL" id="BACD03000054">
    <property type="protein sequence ID" value="GAO51871.1"/>
    <property type="molecule type" value="Genomic_DNA"/>
</dbReference>
<sequence>MSLNSPTFDINTWTWSPSSYPSRRPPSNLNRTSSNRKPGTPAPINIPLFRVENDDFLGLKPLPRAPVKGGEAKEEIRMLAEDFQANMLAFEGCTGSDDNSFPVTPGLTDSPTDDLEFEHEEWESHTGLSLENGIEEVEESDERDDSLDVNFVHYGHQCPSLDGDYFERFGTLPPALSSTDDLHVPSTSTPSSLSKAQVDVESMCANASVSADDQRKQKRRSVHEDLEWAPQRGNELAFLRQSRRLSNCYPAFDAAGAVSAPATHLTLPRKSVFVQSEVNVGAVQGEGMEMPRDMANVVKNLHSSLRKGFVDEYQRSPREAAEDFNGRGKRRSLQ</sequence>
<keyword evidence="3" id="KW-1185">Reference proteome</keyword>
<evidence type="ECO:0000256" key="1">
    <source>
        <dbReference type="SAM" id="MobiDB-lite"/>
    </source>
</evidence>
<evidence type="ECO:0000313" key="2">
    <source>
        <dbReference type="EMBL" id="GAO51871.1"/>
    </source>
</evidence>
<reference evidence="2 3" key="2">
    <citation type="journal article" date="2014" name="J. Gen. Appl. Microbiol.">
        <title>The early diverging ascomycetous budding yeast Saitoella complicata has three histone deacetylases belonging to the Clr6, Hos2, and Rpd3 lineages.</title>
        <authorList>
            <person name="Nishida H."/>
            <person name="Matsumoto T."/>
            <person name="Kondo S."/>
            <person name="Hamamoto M."/>
            <person name="Yoshikawa H."/>
        </authorList>
    </citation>
    <scope>NUCLEOTIDE SEQUENCE [LARGE SCALE GENOMIC DNA]</scope>
    <source>
        <strain evidence="2 3">NRRL Y-17804</strain>
    </source>
</reference>
<proteinExistence type="predicted"/>
<protein>
    <submittedName>
        <fullName evidence="2">Uncharacterized protein</fullName>
    </submittedName>
</protein>
<reference evidence="2 3" key="3">
    <citation type="journal article" date="2015" name="Genome Announc.">
        <title>Draft Genome Sequence of the Archiascomycetous Yeast Saitoella complicata.</title>
        <authorList>
            <person name="Yamauchi K."/>
            <person name="Kondo S."/>
            <person name="Hamamoto M."/>
            <person name="Takahashi Y."/>
            <person name="Ogura Y."/>
            <person name="Hayashi T."/>
            <person name="Nishida H."/>
        </authorList>
    </citation>
    <scope>NUCLEOTIDE SEQUENCE [LARGE SCALE GENOMIC DNA]</scope>
    <source>
        <strain evidence="2 3">NRRL Y-17804</strain>
    </source>
</reference>
<reference evidence="2 3" key="1">
    <citation type="journal article" date="2011" name="J. Gen. Appl. Microbiol.">
        <title>Draft genome sequencing of the enigmatic yeast Saitoella complicata.</title>
        <authorList>
            <person name="Nishida H."/>
            <person name="Hamamoto M."/>
            <person name="Sugiyama J."/>
        </authorList>
    </citation>
    <scope>NUCLEOTIDE SEQUENCE [LARGE SCALE GENOMIC DNA]</scope>
    <source>
        <strain evidence="2 3">NRRL Y-17804</strain>
    </source>
</reference>
<dbReference type="Proteomes" id="UP000033140">
    <property type="component" value="Unassembled WGS sequence"/>
</dbReference>
<comment type="caution">
    <text evidence="2">The sequence shown here is derived from an EMBL/GenBank/DDBJ whole genome shotgun (WGS) entry which is preliminary data.</text>
</comment>
<feature type="compositionally biased region" description="Polar residues" evidence="1">
    <location>
        <begin position="185"/>
        <end position="195"/>
    </location>
</feature>
<feature type="compositionally biased region" description="Low complexity" evidence="1">
    <location>
        <begin position="14"/>
        <end position="36"/>
    </location>
</feature>
<gene>
    <name evidence="2" type="ORF">G7K_5962-t1</name>
</gene>
<organism evidence="2 3">
    <name type="scientific">Saitoella complicata (strain BCRC 22490 / CBS 7301 / JCM 7358 / NBRC 10748 / NRRL Y-17804)</name>
    <dbReference type="NCBI Taxonomy" id="698492"/>
    <lineage>
        <taxon>Eukaryota</taxon>
        <taxon>Fungi</taxon>
        <taxon>Dikarya</taxon>
        <taxon>Ascomycota</taxon>
        <taxon>Taphrinomycotina</taxon>
        <taxon>Taphrinomycotina incertae sedis</taxon>
        <taxon>Saitoella</taxon>
    </lineage>
</organism>
<feature type="region of interest" description="Disordered" evidence="1">
    <location>
        <begin position="14"/>
        <end position="46"/>
    </location>
</feature>
<accession>A0A0E9NQC6</accession>